<keyword evidence="4" id="KW-1185">Reference proteome</keyword>
<feature type="compositionally biased region" description="Polar residues" evidence="1">
    <location>
        <begin position="19"/>
        <end position="29"/>
    </location>
</feature>
<evidence type="ECO:0000256" key="1">
    <source>
        <dbReference type="SAM" id="MobiDB-lite"/>
    </source>
</evidence>
<evidence type="ECO:0000256" key="2">
    <source>
        <dbReference type="SAM" id="Phobius"/>
    </source>
</evidence>
<keyword evidence="2" id="KW-1133">Transmembrane helix</keyword>
<sequence length="151" mass="16956">MKSLFKGSDGRRRSDLQSKSRGSPGNRISSKLRKSSESDTNQVLSQSMQSDETSKSWMPKILPKLKSKLKAFKKKSESSSSEEQNYGTTSQDTARASPPMIAESLSSREPSKNGHGICFYILILTICILFAACIYNMYARMDLINNLLRKY</sequence>
<dbReference type="AlphaFoldDB" id="A0A1V9XY54"/>
<accession>A0A1V9XY54</accession>
<proteinExistence type="predicted"/>
<dbReference type="EMBL" id="MNPL01002316">
    <property type="protein sequence ID" value="OQR78362.1"/>
    <property type="molecule type" value="Genomic_DNA"/>
</dbReference>
<keyword evidence="2" id="KW-0812">Transmembrane</keyword>
<evidence type="ECO:0000313" key="4">
    <source>
        <dbReference type="Proteomes" id="UP000192247"/>
    </source>
</evidence>
<organism evidence="3 4">
    <name type="scientific">Tropilaelaps mercedesae</name>
    <dbReference type="NCBI Taxonomy" id="418985"/>
    <lineage>
        <taxon>Eukaryota</taxon>
        <taxon>Metazoa</taxon>
        <taxon>Ecdysozoa</taxon>
        <taxon>Arthropoda</taxon>
        <taxon>Chelicerata</taxon>
        <taxon>Arachnida</taxon>
        <taxon>Acari</taxon>
        <taxon>Parasitiformes</taxon>
        <taxon>Mesostigmata</taxon>
        <taxon>Gamasina</taxon>
        <taxon>Dermanyssoidea</taxon>
        <taxon>Laelapidae</taxon>
        <taxon>Tropilaelaps</taxon>
    </lineage>
</organism>
<feature type="region of interest" description="Disordered" evidence="1">
    <location>
        <begin position="72"/>
        <end position="111"/>
    </location>
</feature>
<protein>
    <submittedName>
        <fullName evidence="3">Uncharacterized protein</fullName>
    </submittedName>
</protein>
<feature type="transmembrane region" description="Helical" evidence="2">
    <location>
        <begin position="117"/>
        <end position="138"/>
    </location>
</feature>
<reference evidence="3 4" key="1">
    <citation type="journal article" date="2017" name="Gigascience">
        <title>Draft genome of the honey bee ectoparasitic mite, Tropilaelaps mercedesae, is shaped by the parasitic life history.</title>
        <authorList>
            <person name="Dong X."/>
            <person name="Armstrong S.D."/>
            <person name="Xia D."/>
            <person name="Makepeace B.L."/>
            <person name="Darby A.C."/>
            <person name="Kadowaki T."/>
        </authorList>
    </citation>
    <scope>NUCLEOTIDE SEQUENCE [LARGE SCALE GENOMIC DNA]</scope>
    <source>
        <strain evidence="3">Wuxi-XJTLU</strain>
    </source>
</reference>
<feature type="compositionally biased region" description="Basic and acidic residues" evidence="1">
    <location>
        <begin position="8"/>
        <end position="18"/>
    </location>
</feature>
<dbReference type="Proteomes" id="UP000192247">
    <property type="component" value="Unassembled WGS sequence"/>
</dbReference>
<feature type="compositionally biased region" description="Polar residues" evidence="1">
    <location>
        <begin position="38"/>
        <end position="51"/>
    </location>
</feature>
<keyword evidence="2" id="KW-0472">Membrane</keyword>
<name>A0A1V9XY54_9ACAR</name>
<feature type="region of interest" description="Disordered" evidence="1">
    <location>
        <begin position="1"/>
        <end position="59"/>
    </location>
</feature>
<evidence type="ECO:0000313" key="3">
    <source>
        <dbReference type="EMBL" id="OQR78362.1"/>
    </source>
</evidence>
<dbReference type="InParanoid" id="A0A1V9XY54"/>
<gene>
    <name evidence="3" type="ORF">BIW11_06460</name>
</gene>
<feature type="compositionally biased region" description="Polar residues" evidence="1">
    <location>
        <begin position="84"/>
        <end position="94"/>
    </location>
</feature>
<comment type="caution">
    <text evidence="3">The sequence shown here is derived from an EMBL/GenBank/DDBJ whole genome shotgun (WGS) entry which is preliminary data.</text>
</comment>